<dbReference type="Pfam" id="PF07642">
    <property type="entry name" value="BBP2"/>
    <property type="match status" value="1"/>
</dbReference>
<dbReference type="InterPro" id="IPR011486">
    <property type="entry name" value="BBP2"/>
</dbReference>
<sequence length="321" mass="34774">MMLSSALIFAQEEEEKKLEISGSVDAYFRTNLSADDNAEANGLISPLTSFANETGFALGMANIIASYEGEKTGAVADLVFGPRGEQAITGLNVNQLYAYWNVSEGTKLTMGRFNTYLGYEVISPVGNFNYSTSHLFSSGPFSHTGLKADFTLSDDFSLMLAVMNVTDVDNNLTSQYALGAQLGYAGQYLNLYYDDKANLGFEIDYTGGFDLSDSFYLGINGAYADNDGNGFAGVALYPQIKASETASFGLRGEYFTQIVDGLDDEPSVFATTLTGSFTVEDLTIKPEVRLDAWSNNEPFFNNDGDPSKSLSTFLIAAVYSF</sequence>
<dbReference type="EMBL" id="ARZX01000018">
    <property type="protein sequence ID" value="EWH12740.1"/>
    <property type="molecule type" value="Genomic_DNA"/>
</dbReference>
<name>A0ABN0RLG0_9FLAO</name>
<dbReference type="Proteomes" id="UP000019275">
    <property type="component" value="Unassembled WGS sequence"/>
</dbReference>
<proteinExistence type="predicted"/>
<keyword evidence="2" id="KW-1185">Reference proteome</keyword>
<gene>
    <name evidence="1" type="ORF">KLA_13179</name>
</gene>
<comment type="caution">
    <text evidence="1">The sequence shown here is derived from an EMBL/GenBank/DDBJ whole genome shotgun (WGS) entry which is preliminary data.</text>
</comment>
<evidence type="ECO:0000313" key="2">
    <source>
        <dbReference type="Proteomes" id="UP000019275"/>
    </source>
</evidence>
<protein>
    <recommendedName>
        <fullName evidence="3">Porin</fullName>
    </recommendedName>
</protein>
<reference evidence="1 2" key="1">
    <citation type="journal article" date="2014" name="Genome Announc.">
        <title>Draft Genome Sequence of the Carrageenan-Degrading Bacterium Cellulophaga sp. Strain KL-A, Isolated from Decaying Marine Algae.</title>
        <authorList>
            <person name="Shan D."/>
            <person name="Ying J."/>
            <person name="Li X."/>
            <person name="Gao Z."/>
            <person name="Wei G."/>
            <person name="Shao Z."/>
        </authorList>
    </citation>
    <scope>NUCLEOTIDE SEQUENCE [LARGE SCALE GENOMIC DNA]</scope>
    <source>
        <strain evidence="1 2">KL-A</strain>
    </source>
</reference>
<evidence type="ECO:0000313" key="1">
    <source>
        <dbReference type="EMBL" id="EWH12740.1"/>
    </source>
</evidence>
<evidence type="ECO:0008006" key="3">
    <source>
        <dbReference type="Google" id="ProtNLM"/>
    </source>
</evidence>
<accession>A0ABN0RLG0</accession>
<organism evidence="1 2">
    <name type="scientific">Cellulophaga geojensis KL-A</name>
    <dbReference type="NCBI Taxonomy" id="1328323"/>
    <lineage>
        <taxon>Bacteria</taxon>
        <taxon>Pseudomonadati</taxon>
        <taxon>Bacteroidota</taxon>
        <taxon>Flavobacteriia</taxon>
        <taxon>Flavobacteriales</taxon>
        <taxon>Flavobacteriaceae</taxon>
        <taxon>Cellulophaga</taxon>
    </lineage>
</organism>